<evidence type="ECO:0000256" key="1">
    <source>
        <dbReference type="SAM" id="Phobius"/>
    </source>
</evidence>
<feature type="transmembrane region" description="Helical" evidence="1">
    <location>
        <begin position="43"/>
        <end position="60"/>
    </location>
</feature>
<keyword evidence="4" id="KW-1185">Reference proteome</keyword>
<keyword evidence="1" id="KW-0812">Transmembrane</keyword>
<dbReference type="KEGG" id="sfc:Spiaf_1657"/>
<keyword evidence="1" id="KW-0472">Membrane</keyword>
<dbReference type="AlphaFoldDB" id="H9UJM2"/>
<gene>
    <name evidence="3" type="ordered locus">Spiaf_1657</name>
</gene>
<feature type="chain" id="PRO_5003623622" evidence="2">
    <location>
        <begin position="21"/>
        <end position="125"/>
    </location>
</feature>
<dbReference type="EMBL" id="CP003282">
    <property type="protein sequence ID" value="AFG37715.1"/>
    <property type="molecule type" value="Genomic_DNA"/>
</dbReference>
<keyword evidence="2" id="KW-0732">Signal</keyword>
<reference evidence="4" key="1">
    <citation type="journal article" date="2013" name="Stand. Genomic Sci.">
        <title>Complete genome sequence of the halophilic bacterium Spirochaeta africana type strain (Z-7692(T)) from the alkaline Lake Magadi in the East African Rift.</title>
        <authorList>
            <person name="Liolos K."/>
            <person name="Abt B."/>
            <person name="Scheuner C."/>
            <person name="Teshima H."/>
            <person name="Held B."/>
            <person name="Lapidus A."/>
            <person name="Nolan M."/>
            <person name="Lucas S."/>
            <person name="Deshpande S."/>
            <person name="Cheng J.F."/>
            <person name="Tapia R."/>
            <person name="Goodwin L.A."/>
            <person name="Pitluck S."/>
            <person name="Pagani I."/>
            <person name="Ivanova N."/>
            <person name="Mavromatis K."/>
            <person name="Mikhailova N."/>
            <person name="Huntemann M."/>
            <person name="Pati A."/>
            <person name="Chen A."/>
            <person name="Palaniappan K."/>
            <person name="Land M."/>
            <person name="Rohde M."/>
            <person name="Tindall B.J."/>
            <person name="Detter J.C."/>
            <person name="Goker M."/>
            <person name="Bristow J."/>
            <person name="Eisen J.A."/>
            <person name="Markowitz V."/>
            <person name="Hugenholtz P."/>
            <person name="Woyke T."/>
            <person name="Klenk H.P."/>
            <person name="Kyrpides N.C."/>
        </authorList>
    </citation>
    <scope>NUCLEOTIDE SEQUENCE</scope>
    <source>
        <strain evidence="4">ATCC 700263 / DSM 8902 / Z-7692</strain>
    </source>
</reference>
<dbReference type="Proteomes" id="UP000007383">
    <property type="component" value="Chromosome"/>
</dbReference>
<name>H9UJM2_SPIAZ</name>
<feature type="signal peptide" evidence="2">
    <location>
        <begin position="1"/>
        <end position="20"/>
    </location>
</feature>
<sequence length="125" mass="13885">MRRLSLLILLLLISSLPLTADAPEPYHPDEFPQWALDLRRGSVITLGAVPVTLLVSRMFYDIGRFGLRSFEQGQVAGEYAPLFFAPPDGVPLDDTDRTRILAIGVSAAAIIAVIDYYLGVRERRE</sequence>
<dbReference type="STRING" id="889378.Spiaf_1657"/>
<dbReference type="HOGENOM" id="CLU_155923_0_0_12"/>
<accession>H9UJM2</accession>
<evidence type="ECO:0000313" key="4">
    <source>
        <dbReference type="Proteomes" id="UP000007383"/>
    </source>
</evidence>
<evidence type="ECO:0000256" key="2">
    <source>
        <dbReference type="SAM" id="SignalP"/>
    </source>
</evidence>
<organism evidence="3 4">
    <name type="scientific">Spirochaeta africana (strain ATCC 700263 / DSM 8902 / Z-7692)</name>
    <dbReference type="NCBI Taxonomy" id="889378"/>
    <lineage>
        <taxon>Bacteria</taxon>
        <taxon>Pseudomonadati</taxon>
        <taxon>Spirochaetota</taxon>
        <taxon>Spirochaetia</taxon>
        <taxon>Spirochaetales</taxon>
        <taxon>Spirochaetaceae</taxon>
        <taxon>Spirochaeta</taxon>
    </lineage>
</organism>
<proteinExistence type="predicted"/>
<evidence type="ECO:0000313" key="3">
    <source>
        <dbReference type="EMBL" id="AFG37715.1"/>
    </source>
</evidence>
<feature type="transmembrane region" description="Helical" evidence="1">
    <location>
        <begin position="100"/>
        <end position="119"/>
    </location>
</feature>
<protein>
    <submittedName>
        <fullName evidence="3">Uncharacterized protein</fullName>
    </submittedName>
</protein>
<dbReference type="PATRIC" id="fig|889378.3.peg.1643"/>
<keyword evidence="1" id="KW-1133">Transmembrane helix</keyword>